<gene>
    <name evidence="6" type="ORF">VMF7928_02229</name>
</gene>
<keyword evidence="7" id="KW-1185">Reference proteome</keyword>
<keyword evidence="3" id="KW-0808">Transferase</keyword>
<evidence type="ECO:0000256" key="5">
    <source>
        <dbReference type="PROSITE-ProRule" id="PRU00418"/>
    </source>
</evidence>
<feature type="modified residue" description="Phosphohistidine; by HPr" evidence="5">
    <location>
        <position position="92"/>
    </location>
</feature>
<dbReference type="EMBL" id="CAKLDM010000002">
    <property type="protein sequence ID" value="CAH0539533.1"/>
    <property type="molecule type" value="Genomic_DNA"/>
</dbReference>
<dbReference type="InterPro" id="IPR036542">
    <property type="entry name" value="PTS_IIA_lac/cel_sf"/>
</dbReference>
<keyword evidence="2" id="KW-0762">Sugar transport</keyword>
<evidence type="ECO:0000256" key="1">
    <source>
        <dbReference type="ARBA" id="ARBA00022448"/>
    </source>
</evidence>
<dbReference type="Proteomes" id="UP000838748">
    <property type="component" value="Unassembled WGS sequence"/>
</dbReference>
<keyword evidence="4" id="KW-0598">Phosphotransferase system</keyword>
<dbReference type="SUPFAM" id="SSF46973">
    <property type="entry name" value="Enzyme IIa from lactose specific PTS, IIa-lac"/>
    <property type="match status" value="1"/>
</dbReference>
<evidence type="ECO:0000313" key="6">
    <source>
        <dbReference type="EMBL" id="CAH0539533.1"/>
    </source>
</evidence>
<dbReference type="Pfam" id="PF02255">
    <property type="entry name" value="PTS_IIA"/>
    <property type="match status" value="1"/>
</dbReference>
<evidence type="ECO:0000313" key="7">
    <source>
        <dbReference type="Proteomes" id="UP000838748"/>
    </source>
</evidence>
<dbReference type="PIRSF" id="PIRSF000699">
    <property type="entry name" value="PTS_IILac_III"/>
    <property type="match status" value="1"/>
</dbReference>
<evidence type="ECO:0008006" key="8">
    <source>
        <dbReference type="Google" id="ProtNLM"/>
    </source>
</evidence>
<comment type="caution">
    <text evidence="6">The sequence shown here is derived from an EMBL/GenBank/DDBJ whole genome shotgun (WGS) entry which is preliminary data.</text>
</comment>
<dbReference type="CDD" id="cd00215">
    <property type="entry name" value="PTS_IIA_lac"/>
    <property type="match status" value="1"/>
</dbReference>
<dbReference type="PANTHER" id="PTHR34382:SF7">
    <property type="entry name" value="PTS SYSTEM N,N'-DIACETYLCHITOBIOSE-SPECIFIC EIIA COMPONENT"/>
    <property type="match status" value="1"/>
</dbReference>
<dbReference type="InterPro" id="IPR003188">
    <property type="entry name" value="PTS_IIA_lac/cel"/>
</dbReference>
<reference evidence="6" key="1">
    <citation type="submission" date="2021-11" db="EMBL/GenBank/DDBJ databases">
        <authorList>
            <person name="Rodrigo-Torres L."/>
            <person name="Arahal R. D."/>
            <person name="Lucena T."/>
        </authorList>
    </citation>
    <scope>NUCLEOTIDE SEQUENCE</scope>
    <source>
        <strain evidence="6">CECT 7928</strain>
    </source>
</reference>
<dbReference type="PANTHER" id="PTHR34382">
    <property type="entry name" value="PTS SYSTEM N,N'-DIACETYLCHITOBIOSE-SPECIFIC EIIA COMPONENT"/>
    <property type="match status" value="1"/>
</dbReference>
<evidence type="ECO:0000256" key="3">
    <source>
        <dbReference type="ARBA" id="ARBA00022679"/>
    </source>
</evidence>
<name>A0ABM9A421_9VIBR</name>
<dbReference type="RefSeq" id="WP_237361533.1">
    <property type="nucleotide sequence ID" value="NZ_CAKLDM010000002.1"/>
</dbReference>
<dbReference type="PROSITE" id="PS51095">
    <property type="entry name" value="PTS_EIIA_TYPE_3"/>
    <property type="match status" value="1"/>
</dbReference>
<dbReference type="Gene3D" id="1.20.58.80">
    <property type="entry name" value="Phosphotransferase system, lactose/cellobiose-type IIA subunit"/>
    <property type="match status" value="1"/>
</dbReference>
<evidence type="ECO:0000256" key="2">
    <source>
        <dbReference type="ARBA" id="ARBA00022597"/>
    </source>
</evidence>
<proteinExistence type="predicted"/>
<accession>A0ABM9A421</accession>
<evidence type="ECO:0000256" key="4">
    <source>
        <dbReference type="ARBA" id="ARBA00022683"/>
    </source>
</evidence>
<protein>
    <recommendedName>
        <fullName evidence="8">N,N'-diacetylchitobiose-specific phosphotransferase enzyme IIA component</fullName>
    </recommendedName>
</protein>
<sequence length="125" mass="13673">MDTTISTPNLEADNLDSIDLESTIMELLVTSGSARSCALMAIQSARNDDFDQAQQLINESKEAVNEAHKVQTQLIGLDEGSGKLPTTLILVHAQDHLMNAMVIQDLATDMIELYKRTSNQQGEAK</sequence>
<keyword evidence="1" id="KW-0813">Transport</keyword>
<organism evidence="6 7">
    <name type="scientific">Vibrio marisflavi CECT 7928</name>
    <dbReference type="NCBI Taxonomy" id="634439"/>
    <lineage>
        <taxon>Bacteria</taxon>
        <taxon>Pseudomonadati</taxon>
        <taxon>Pseudomonadota</taxon>
        <taxon>Gammaproteobacteria</taxon>
        <taxon>Vibrionales</taxon>
        <taxon>Vibrionaceae</taxon>
        <taxon>Vibrio</taxon>
    </lineage>
</organism>